<reference evidence="14 15" key="1">
    <citation type="journal article" date="2018" name="J. Microbiol.">
        <title>Bacillus spongiae sp. nov., isolated from sponge of Jeju Island.</title>
        <authorList>
            <person name="Lee G.E."/>
            <person name="Im W.T."/>
            <person name="Park J.S."/>
        </authorList>
    </citation>
    <scope>NUCLEOTIDE SEQUENCE [LARGE SCALE GENOMIC DNA]</scope>
    <source>
        <strain evidence="14 15">135PIL107-10</strain>
    </source>
</reference>
<comment type="function">
    <text evidence="10">One of several proteins that assist in the late maturation steps of the functional core of the 30S ribosomal subunit. Helps release RbfA from mature subunits. May play a role in the assembly of ribosomal proteins into the subunit. Circularly permuted GTPase that catalyzes slow GTP hydrolysis, GTPase activity is stimulated by the 30S ribosomal subunit.</text>
</comment>
<evidence type="ECO:0000256" key="2">
    <source>
        <dbReference type="ARBA" id="ARBA00022517"/>
    </source>
</evidence>
<feature type="domain" description="EngC GTPase" evidence="12">
    <location>
        <begin position="103"/>
        <end position="250"/>
    </location>
</feature>
<protein>
    <recommendedName>
        <fullName evidence="10">Small ribosomal subunit biogenesis GTPase RsgA</fullName>
        <ecNumber evidence="10">3.6.1.-</ecNumber>
    </recommendedName>
</protein>
<evidence type="ECO:0000259" key="12">
    <source>
        <dbReference type="PROSITE" id="PS50936"/>
    </source>
</evidence>
<proteinExistence type="inferred from homology"/>
<feature type="binding site" evidence="10">
    <location>
        <begin position="194"/>
        <end position="202"/>
    </location>
    <ligand>
        <name>GTP</name>
        <dbReference type="ChEBI" id="CHEBI:37565"/>
    </ligand>
</feature>
<evidence type="ECO:0000256" key="10">
    <source>
        <dbReference type="HAMAP-Rule" id="MF_01820"/>
    </source>
</evidence>
<dbReference type="NCBIfam" id="TIGR00157">
    <property type="entry name" value="ribosome small subunit-dependent GTPase A"/>
    <property type="match status" value="1"/>
</dbReference>
<dbReference type="EC" id="3.6.1.-" evidence="10"/>
<dbReference type="InterPro" id="IPR004881">
    <property type="entry name" value="Ribosome_biogen_GTPase_RsgA"/>
</dbReference>
<feature type="compositionally biased region" description="Basic residues" evidence="11">
    <location>
        <begin position="333"/>
        <end position="345"/>
    </location>
</feature>
<feature type="binding site" evidence="10">
    <location>
        <position position="288"/>
    </location>
    <ligand>
        <name>Zn(2+)</name>
        <dbReference type="ChEBI" id="CHEBI:29105"/>
    </ligand>
</feature>
<evidence type="ECO:0000256" key="3">
    <source>
        <dbReference type="ARBA" id="ARBA00022723"/>
    </source>
</evidence>
<keyword evidence="6 10" id="KW-0378">Hydrolase</keyword>
<dbReference type="Proteomes" id="UP001312865">
    <property type="component" value="Unassembled WGS sequence"/>
</dbReference>
<evidence type="ECO:0000256" key="5">
    <source>
        <dbReference type="ARBA" id="ARBA00022741"/>
    </source>
</evidence>
<dbReference type="PROSITE" id="PS51721">
    <property type="entry name" value="G_CP"/>
    <property type="match status" value="1"/>
</dbReference>
<comment type="subunit">
    <text evidence="10">Monomer. Associates with 30S ribosomal subunit, binds 16S rRNA.</text>
</comment>
<comment type="similarity">
    <text evidence="10">Belongs to the TRAFAC class YlqF/YawG GTPase family. RsgA subfamily.</text>
</comment>
<dbReference type="SUPFAM" id="SSF50249">
    <property type="entry name" value="Nucleic acid-binding proteins"/>
    <property type="match status" value="1"/>
</dbReference>
<dbReference type="EMBL" id="JBBAXC010000006">
    <property type="protein sequence ID" value="MEI5907304.1"/>
    <property type="molecule type" value="Genomic_DNA"/>
</dbReference>
<keyword evidence="2 10" id="KW-0690">Ribosome biogenesis</keyword>
<feature type="binding site" evidence="10">
    <location>
        <position position="282"/>
    </location>
    <ligand>
        <name>Zn(2+)</name>
        <dbReference type="ChEBI" id="CHEBI:29105"/>
    </ligand>
</feature>
<sequence length="345" mass="39368">MEKNNQNRMNVKNESNRTVTGRVIKEMKQVYKVLVGDEEINCKLPGKFYYQHLDSNSYPAIGDWVTCEMGSDDFGFITSVHPRTSKFSRMKAGSECKEQIIATNVDTLFIVSSLNEDINVRRLERYLMLAHESGAAPVFLLSKGDLCSSIAKVMADLNTLSKQADIIPLSCQEGWGLEKLEPYLQPEKTVAFVGSSGVGKSTIVNYLMGDNVQKTLEIRDKDGKGKHTTTVRELFYLQNGTAVIDTPGMREIQIWEGKSGLEVGFEDIETLSSRCFFRNCQHVKEHGCAVLEAIENGTLEQQRFQSYRKLQKEQEFNKRKSDLRAQLDEKKVWKQRSKKSRRNRR</sequence>
<name>A0ABU8HDP6_9BACI</name>
<dbReference type="PANTHER" id="PTHR32120:SF10">
    <property type="entry name" value="SMALL RIBOSOMAL SUBUNIT BIOGENESIS GTPASE RSGA"/>
    <property type="match status" value="1"/>
</dbReference>
<feature type="binding site" evidence="10">
    <location>
        <position position="275"/>
    </location>
    <ligand>
        <name>Zn(2+)</name>
        <dbReference type="ChEBI" id="CHEBI:29105"/>
    </ligand>
</feature>
<evidence type="ECO:0000256" key="4">
    <source>
        <dbReference type="ARBA" id="ARBA00022730"/>
    </source>
</evidence>
<comment type="caution">
    <text evidence="14">The sequence shown here is derived from an EMBL/GenBank/DDBJ whole genome shotgun (WGS) entry which is preliminary data.</text>
</comment>
<evidence type="ECO:0000313" key="15">
    <source>
        <dbReference type="Proteomes" id="UP001312865"/>
    </source>
</evidence>
<keyword evidence="4 10" id="KW-0699">rRNA-binding</keyword>
<dbReference type="Gene3D" id="2.40.50.140">
    <property type="entry name" value="Nucleic acid-binding proteins"/>
    <property type="match status" value="1"/>
</dbReference>
<dbReference type="Pfam" id="PF03193">
    <property type="entry name" value="RsgA_GTPase"/>
    <property type="match status" value="1"/>
</dbReference>
<organism evidence="14 15">
    <name type="scientific">Bacillus spongiae</name>
    <dbReference type="NCBI Taxonomy" id="2683610"/>
    <lineage>
        <taxon>Bacteria</taxon>
        <taxon>Bacillati</taxon>
        <taxon>Bacillota</taxon>
        <taxon>Bacilli</taxon>
        <taxon>Bacillales</taxon>
        <taxon>Bacillaceae</taxon>
        <taxon>Bacillus</taxon>
    </lineage>
</organism>
<comment type="cofactor">
    <cofactor evidence="10">
        <name>Zn(2+)</name>
        <dbReference type="ChEBI" id="CHEBI:29105"/>
    </cofactor>
    <text evidence="10">Binds 1 zinc ion per subunit.</text>
</comment>
<evidence type="ECO:0000256" key="11">
    <source>
        <dbReference type="SAM" id="MobiDB-lite"/>
    </source>
</evidence>
<dbReference type="InterPro" id="IPR012340">
    <property type="entry name" value="NA-bd_OB-fold"/>
</dbReference>
<feature type="region of interest" description="Disordered" evidence="11">
    <location>
        <begin position="317"/>
        <end position="345"/>
    </location>
</feature>
<dbReference type="PANTHER" id="PTHR32120">
    <property type="entry name" value="SMALL RIBOSOMAL SUBUNIT BIOGENESIS GTPASE RSGA"/>
    <property type="match status" value="1"/>
</dbReference>
<evidence type="ECO:0000256" key="6">
    <source>
        <dbReference type="ARBA" id="ARBA00022801"/>
    </source>
</evidence>
<feature type="domain" description="CP-type G" evidence="13">
    <location>
        <begin position="97"/>
        <end position="252"/>
    </location>
</feature>
<accession>A0ABU8HDP6</accession>
<feature type="binding site" evidence="10">
    <location>
        <begin position="142"/>
        <end position="145"/>
    </location>
    <ligand>
        <name>GTP</name>
        <dbReference type="ChEBI" id="CHEBI:37565"/>
    </ligand>
</feature>
<dbReference type="SUPFAM" id="SSF52540">
    <property type="entry name" value="P-loop containing nucleoside triphosphate hydrolases"/>
    <property type="match status" value="1"/>
</dbReference>
<keyword evidence="7 10" id="KW-0862">Zinc</keyword>
<evidence type="ECO:0000256" key="1">
    <source>
        <dbReference type="ARBA" id="ARBA00022490"/>
    </source>
</evidence>
<dbReference type="Gene3D" id="1.10.40.50">
    <property type="entry name" value="Probable gtpase engc, domain 3"/>
    <property type="match status" value="1"/>
</dbReference>
<evidence type="ECO:0000256" key="8">
    <source>
        <dbReference type="ARBA" id="ARBA00022884"/>
    </source>
</evidence>
<keyword evidence="9 10" id="KW-0342">GTP-binding</keyword>
<keyword evidence="3 10" id="KW-0479">Metal-binding</keyword>
<evidence type="ECO:0000256" key="9">
    <source>
        <dbReference type="ARBA" id="ARBA00023134"/>
    </source>
</evidence>
<keyword evidence="5 10" id="KW-0547">Nucleotide-binding</keyword>
<dbReference type="InterPro" id="IPR030378">
    <property type="entry name" value="G_CP_dom"/>
</dbReference>
<dbReference type="Gene3D" id="3.40.50.300">
    <property type="entry name" value="P-loop containing nucleotide triphosphate hydrolases"/>
    <property type="match status" value="1"/>
</dbReference>
<keyword evidence="1 10" id="KW-0963">Cytoplasm</keyword>
<dbReference type="InterPro" id="IPR010914">
    <property type="entry name" value="RsgA_GTPase_dom"/>
</dbReference>
<keyword evidence="15" id="KW-1185">Reference proteome</keyword>
<comment type="subcellular location">
    <subcellularLocation>
        <location evidence="10">Cytoplasm</location>
    </subcellularLocation>
</comment>
<gene>
    <name evidence="10 14" type="primary">rsgA</name>
    <name evidence="14" type="ORF">WAK64_09565</name>
</gene>
<feature type="compositionally biased region" description="Basic and acidic residues" evidence="11">
    <location>
        <begin position="317"/>
        <end position="332"/>
    </location>
</feature>
<dbReference type="HAMAP" id="MF_01820">
    <property type="entry name" value="GTPase_RsgA"/>
    <property type="match status" value="1"/>
</dbReference>
<dbReference type="InterPro" id="IPR027417">
    <property type="entry name" value="P-loop_NTPase"/>
</dbReference>
<evidence type="ECO:0000256" key="7">
    <source>
        <dbReference type="ARBA" id="ARBA00022833"/>
    </source>
</evidence>
<evidence type="ECO:0000259" key="13">
    <source>
        <dbReference type="PROSITE" id="PS51721"/>
    </source>
</evidence>
<dbReference type="RefSeq" id="WP_336586736.1">
    <property type="nucleotide sequence ID" value="NZ_JBBAXC010000006.1"/>
</dbReference>
<evidence type="ECO:0000313" key="14">
    <source>
        <dbReference type="EMBL" id="MEI5907304.1"/>
    </source>
</evidence>
<dbReference type="CDD" id="cd01854">
    <property type="entry name" value="YjeQ_EngC"/>
    <property type="match status" value="1"/>
</dbReference>
<feature type="binding site" evidence="10">
    <location>
        <position position="280"/>
    </location>
    <ligand>
        <name>Zn(2+)</name>
        <dbReference type="ChEBI" id="CHEBI:29105"/>
    </ligand>
</feature>
<keyword evidence="8 10" id="KW-0694">RNA-binding</keyword>
<dbReference type="PROSITE" id="PS50936">
    <property type="entry name" value="ENGC_GTPASE"/>
    <property type="match status" value="1"/>
</dbReference>